<reference evidence="1 2" key="1">
    <citation type="submission" date="2014-09" db="EMBL/GenBank/DDBJ databases">
        <authorList>
            <person name="Ellenberger Sabrina"/>
        </authorList>
    </citation>
    <scope>NUCLEOTIDE SEQUENCE [LARGE SCALE GENOMIC DNA]</scope>
    <source>
        <strain evidence="1 2">CBS 412.66</strain>
    </source>
</reference>
<dbReference type="AlphaFoldDB" id="A0A0B7NWA0"/>
<name>A0A0B7NWA0_9FUNG</name>
<dbReference type="Proteomes" id="UP000054107">
    <property type="component" value="Unassembled WGS sequence"/>
</dbReference>
<sequence length="71" mass="7965">MGEFVTIFNNTAFKHLDAERKLTELLCQIRGFSSAFKETLSEAFVPGKYLCIDKSINQWLGGGVPKDEKVP</sequence>
<evidence type="ECO:0000313" key="1">
    <source>
        <dbReference type="EMBL" id="CEP19593.1"/>
    </source>
</evidence>
<evidence type="ECO:0008006" key="3">
    <source>
        <dbReference type="Google" id="ProtNLM"/>
    </source>
</evidence>
<keyword evidence="2" id="KW-1185">Reference proteome</keyword>
<protein>
    <recommendedName>
        <fullName evidence="3">PiggyBac transposable element-derived protein domain-containing protein</fullName>
    </recommendedName>
</protein>
<evidence type="ECO:0000313" key="2">
    <source>
        <dbReference type="Proteomes" id="UP000054107"/>
    </source>
</evidence>
<dbReference type="OrthoDB" id="2278578at2759"/>
<proteinExistence type="predicted"/>
<gene>
    <name evidence="1" type="primary">PARPA_13909.1 scaffold 47386</name>
</gene>
<dbReference type="EMBL" id="LN734054">
    <property type="protein sequence ID" value="CEP19593.1"/>
    <property type="molecule type" value="Genomic_DNA"/>
</dbReference>
<organism evidence="1 2">
    <name type="scientific">Parasitella parasitica</name>
    <dbReference type="NCBI Taxonomy" id="35722"/>
    <lineage>
        <taxon>Eukaryota</taxon>
        <taxon>Fungi</taxon>
        <taxon>Fungi incertae sedis</taxon>
        <taxon>Mucoromycota</taxon>
        <taxon>Mucoromycotina</taxon>
        <taxon>Mucoromycetes</taxon>
        <taxon>Mucorales</taxon>
        <taxon>Mucorineae</taxon>
        <taxon>Mucoraceae</taxon>
        <taxon>Parasitella</taxon>
    </lineage>
</organism>
<accession>A0A0B7NWA0</accession>